<dbReference type="AlphaFoldDB" id="A0A150LJN6"/>
<organism evidence="1 2">
    <name type="scientific">Caldibacillus debilis</name>
    <dbReference type="NCBI Taxonomy" id="301148"/>
    <lineage>
        <taxon>Bacteria</taxon>
        <taxon>Bacillati</taxon>
        <taxon>Bacillota</taxon>
        <taxon>Bacilli</taxon>
        <taxon>Bacillales</taxon>
        <taxon>Bacillaceae</taxon>
        <taxon>Caldibacillus</taxon>
    </lineage>
</organism>
<proteinExistence type="predicted"/>
<evidence type="ECO:0000313" key="2">
    <source>
        <dbReference type="Proteomes" id="UP000075683"/>
    </source>
</evidence>
<reference evidence="1 2" key="1">
    <citation type="submission" date="2016-01" db="EMBL/GenBank/DDBJ databases">
        <title>Draft Genome Sequences of Seven Thermophilic Sporeformers Isolated from Foods.</title>
        <authorList>
            <person name="Berendsen E.M."/>
            <person name="Wells-Bennik M.H."/>
            <person name="Krawcyk A.O."/>
            <person name="De Jong A."/>
            <person name="Holsappel S."/>
            <person name="Eijlander R.T."/>
            <person name="Kuipers O.P."/>
        </authorList>
    </citation>
    <scope>NUCLEOTIDE SEQUENCE [LARGE SCALE GENOMIC DNA]</scope>
    <source>
        <strain evidence="1 2">B4135</strain>
    </source>
</reference>
<name>A0A150LJN6_9BACI</name>
<comment type="caution">
    <text evidence="1">The sequence shown here is derived from an EMBL/GenBank/DDBJ whole genome shotgun (WGS) entry which is preliminary data.</text>
</comment>
<gene>
    <name evidence="1" type="ORF">B4135_3028</name>
</gene>
<dbReference type="Proteomes" id="UP000075683">
    <property type="component" value="Unassembled WGS sequence"/>
</dbReference>
<sequence>MIGDAFVYAGCSRRVTVGLCCWKFRGTRIVFHPFVRHRRALRREMPERGKDFPVR</sequence>
<protein>
    <submittedName>
        <fullName evidence="1">Uncharacterized protein</fullName>
    </submittedName>
</protein>
<accession>A0A150LJN6</accession>
<evidence type="ECO:0000313" key="1">
    <source>
        <dbReference type="EMBL" id="KYD12464.1"/>
    </source>
</evidence>
<dbReference type="EMBL" id="LQYT01000092">
    <property type="protein sequence ID" value="KYD12464.1"/>
    <property type="molecule type" value="Genomic_DNA"/>
</dbReference>